<comment type="caution">
    <text evidence="1">The sequence shown here is derived from an EMBL/GenBank/DDBJ whole genome shotgun (WGS) entry which is preliminary data.</text>
</comment>
<dbReference type="OrthoDB" id="771317at2"/>
<protein>
    <submittedName>
        <fullName evidence="1">Uncharacterized protein</fullName>
    </submittedName>
</protein>
<gene>
    <name evidence="1" type="ORF">DRW42_03385</name>
</gene>
<evidence type="ECO:0000313" key="1">
    <source>
        <dbReference type="EMBL" id="RBQ11518.1"/>
    </source>
</evidence>
<name>A0A366LCA4_9SPHI</name>
<proteinExistence type="predicted"/>
<dbReference type="RefSeq" id="WP_113947432.1">
    <property type="nucleotide sequence ID" value="NZ_QNQU01000002.1"/>
</dbReference>
<reference evidence="1 2" key="1">
    <citation type="submission" date="2018-07" db="EMBL/GenBank/DDBJ databases">
        <title>A draft genome of a endophytic bacteria, a new species of Pedobacter.</title>
        <authorList>
            <person name="Zhang Z.D."/>
            <person name="Chen Z.J."/>
        </authorList>
    </citation>
    <scope>NUCLEOTIDE SEQUENCE [LARGE SCALE GENOMIC DNA]</scope>
    <source>
        <strain evidence="1 2">RS10</strain>
    </source>
</reference>
<dbReference type="Proteomes" id="UP000252081">
    <property type="component" value="Unassembled WGS sequence"/>
</dbReference>
<accession>A0A366LCA4</accession>
<dbReference type="EMBL" id="QNQU01000002">
    <property type="protein sequence ID" value="RBQ11518.1"/>
    <property type="molecule type" value="Genomic_DNA"/>
</dbReference>
<keyword evidence="2" id="KW-1185">Reference proteome</keyword>
<dbReference type="AlphaFoldDB" id="A0A366LCA4"/>
<evidence type="ECO:0000313" key="2">
    <source>
        <dbReference type="Proteomes" id="UP000252081"/>
    </source>
</evidence>
<sequence length="74" mass="8585">MDKTTATKDLEKFIEKFEPSKFKLLQRGIEIRGIKDLNRSISFAKELIDQLKLKLTVSHSAEMAMYGSFEVVYQ</sequence>
<organism evidence="1 2">
    <name type="scientific">Pedobacter miscanthi</name>
    <dbReference type="NCBI Taxonomy" id="2259170"/>
    <lineage>
        <taxon>Bacteria</taxon>
        <taxon>Pseudomonadati</taxon>
        <taxon>Bacteroidota</taxon>
        <taxon>Sphingobacteriia</taxon>
        <taxon>Sphingobacteriales</taxon>
        <taxon>Sphingobacteriaceae</taxon>
        <taxon>Pedobacter</taxon>
    </lineage>
</organism>